<comment type="caution">
    <text evidence="1">The sequence shown here is derived from an EMBL/GenBank/DDBJ whole genome shotgun (WGS) entry which is preliminary data.</text>
</comment>
<name>A0A0F9CVC9_9ZZZZ</name>
<accession>A0A0F9CVC9</accession>
<sequence>MTQETTMRTQYFVRKERACEGCNTTLIQPSIWRRFCEDCVKERKRIGAKIRYLKMKKKTISRKRKLMKALKTGNKYTIMELANITGYKPNSIPTIINQLKVKLTRRTCVYLEKPIKEGI</sequence>
<dbReference type="EMBL" id="LAZR01044776">
    <property type="protein sequence ID" value="KKL03828.1"/>
    <property type="molecule type" value="Genomic_DNA"/>
</dbReference>
<protein>
    <submittedName>
        <fullName evidence="1">Uncharacterized protein</fullName>
    </submittedName>
</protein>
<proteinExistence type="predicted"/>
<dbReference type="AlphaFoldDB" id="A0A0F9CVC9"/>
<organism evidence="1">
    <name type="scientific">marine sediment metagenome</name>
    <dbReference type="NCBI Taxonomy" id="412755"/>
    <lineage>
        <taxon>unclassified sequences</taxon>
        <taxon>metagenomes</taxon>
        <taxon>ecological metagenomes</taxon>
    </lineage>
</organism>
<evidence type="ECO:0000313" key="1">
    <source>
        <dbReference type="EMBL" id="KKL03828.1"/>
    </source>
</evidence>
<reference evidence="1" key="1">
    <citation type="journal article" date="2015" name="Nature">
        <title>Complex archaea that bridge the gap between prokaryotes and eukaryotes.</title>
        <authorList>
            <person name="Spang A."/>
            <person name="Saw J.H."/>
            <person name="Jorgensen S.L."/>
            <person name="Zaremba-Niedzwiedzka K."/>
            <person name="Martijn J."/>
            <person name="Lind A.E."/>
            <person name="van Eijk R."/>
            <person name="Schleper C."/>
            <person name="Guy L."/>
            <person name="Ettema T.J."/>
        </authorList>
    </citation>
    <scope>NUCLEOTIDE SEQUENCE</scope>
</reference>
<gene>
    <name evidence="1" type="ORF">LCGC14_2622240</name>
</gene>